<proteinExistence type="inferred from homology"/>
<dbReference type="SUPFAM" id="SSF56194">
    <property type="entry name" value="Uridine diphospho-N-Acetylenolpyruvylglucosamine reductase, MurB, C-terminal domain"/>
    <property type="match status" value="1"/>
</dbReference>
<dbReference type="InterPro" id="IPR016167">
    <property type="entry name" value="FAD-bd_PCMH_sub1"/>
</dbReference>
<evidence type="ECO:0000256" key="16">
    <source>
        <dbReference type="ARBA" id="ARBA00023316"/>
    </source>
</evidence>
<dbReference type="InterPro" id="IPR036635">
    <property type="entry name" value="MurB_C_sf"/>
</dbReference>
<evidence type="ECO:0000256" key="6">
    <source>
        <dbReference type="ARBA" id="ARBA00015188"/>
    </source>
</evidence>
<dbReference type="Gene3D" id="3.30.43.10">
    <property type="entry name" value="Uridine Diphospho-n-acetylenolpyruvylglucosamine Reductase, domain 2"/>
    <property type="match status" value="1"/>
</dbReference>
<evidence type="ECO:0000256" key="10">
    <source>
        <dbReference type="ARBA" id="ARBA00022827"/>
    </source>
</evidence>
<dbReference type="InterPro" id="IPR003170">
    <property type="entry name" value="MurB"/>
</dbReference>
<dbReference type="EC" id="1.3.1.98" evidence="5 19"/>
<feature type="active site" description="Proton donor" evidence="19">
    <location>
        <position position="212"/>
    </location>
</feature>
<comment type="cofactor">
    <cofactor evidence="1 19">
        <name>FAD</name>
        <dbReference type="ChEBI" id="CHEBI:57692"/>
    </cofactor>
</comment>
<name>A0ABU9HTZ5_9FLAO</name>
<evidence type="ECO:0000256" key="3">
    <source>
        <dbReference type="ARBA" id="ARBA00004496"/>
    </source>
</evidence>
<dbReference type="InterPro" id="IPR006094">
    <property type="entry name" value="Oxid_FAD_bind_N"/>
</dbReference>
<dbReference type="PROSITE" id="PS51387">
    <property type="entry name" value="FAD_PCMH"/>
    <property type="match status" value="1"/>
</dbReference>
<comment type="caution">
    <text evidence="21">The sequence shown here is derived from an EMBL/GenBank/DDBJ whole genome shotgun (WGS) entry which is preliminary data.</text>
</comment>
<keyword evidence="10 19" id="KW-0274">FAD</keyword>
<dbReference type="Gene3D" id="3.90.78.10">
    <property type="entry name" value="UDP-N-acetylenolpyruvoylglucosamine reductase, C-terminal domain"/>
    <property type="match status" value="1"/>
</dbReference>
<evidence type="ECO:0000256" key="17">
    <source>
        <dbReference type="ARBA" id="ARBA00031026"/>
    </source>
</evidence>
<evidence type="ECO:0000256" key="4">
    <source>
        <dbReference type="ARBA" id="ARBA00004752"/>
    </source>
</evidence>
<dbReference type="NCBIfam" id="TIGR00179">
    <property type="entry name" value="murB"/>
    <property type="match status" value="1"/>
</dbReference>
<sequence>MKIENNFDLTNYNSYRIKAICKRAFFPENEADFVEIFKDSGLDNKVIIGGGYNIIFSKDRYEEDFIIVGESYSSITLEEGNIVVCEAGVSTIELTEFAHANSLSGVEIFYDIPSSLGGAVVMNAGASGEEIKDILVKVRYLDLADMQVKEIYKADIGYEYRNSLFQRETNQVVLKVWLQLQPGDADEIKNKMETVKEARWAKQPKEYPNAGSVFKRPPGYYVGPMIDELQLKGYRIGGAEVSKKHGGFIINVDHATGEDIIGVIKHVQSKVRERFNVDLEIEQRII</sequence>
<evidence type="ECO:0000256" key="5">
    <source>
        <dbReference type="ARBA" id="ARBA00012518"/>
    </source>
</evidence>
<evidence type="ECO:0000256" key="1">
    <source>
        <dbReference type="ARBA" id="ARBA00001974"/>
    </source>
</evidence>
<comment type="pathway">
    <text evidence="4 19">Cell wall biogenesis; peptidoglycan biosynthesis.</text>
</comment>
<dbReference type="Pfam" id="PF01565">
    <property type="entry name" value="FAD_binding_4"/>
    <property type="match status" value="1"/>
</dbReference>
<dbReference type="InterPro" id="IPR036318">
    <property type="entry name" value="FAD-bd_PCMH-like_sf"/>
</dbReference>
<comment type="similarity">
    <text evidence="19">Belongs to the MurB family.</text>
</comment>
<keyword evidence="7 19" id="KW-0963">Cytoplasm</keyword>
<keyword evidence="16 19" id="KW-0961">Cell wall biogenesis/degradation</keyword>
<comment type="catalytic activity">
    <reaction evidence="18 19">
        <text>UDP-N-acetyl-alpha-D-muramate + NADP(+) = UDP-N-acetyl-3-O-(1-carboxyvinyl)-alpha-D-glucosamine + NADPH + H(+)</text>
        <dbReference type="Rhea" id="RHEA:12248"/>
        <dbReference type="ChEBI" id="CHEBI:15378"/>
        <dbReference type="ChEBI" id="CHEBI:57783"/>
        <dbReference type="ChEBI" id="CHEBI:58349"/>
        <dbReference type="ChEBI" id="CHEBI:68483"/>
        <dbReference type="ChEBI" id="CHEBI:70757"/>
        <dbReference type="EC" id="1.3.1.98"/>
    </reaction>
</comment>
<keyword evidence="15 19" id="KW-0131">Cell cycle</keyword>
<organism evidence="21 22">
    <name type="scientific">Flavobacterium arundinis</name>
    <dbReference type="NCBI Taxonomy" id="3139143"/>
    <lineage>
        <taxon>Bacteria</taxon>
        <taxon>Pseudomonadati</taxon>
        <taxon>Bacteroidota</taxon>
        <taxon>Flavobacteriia</taxon>
        <taxon>Flavobacteriales</taxon>
        <taxon>Flavobacteriaceae</taxon>
        <taxon>Flavobacterium</taxon>
    </lineage>
</organism>
<keyword evidence="8 19" id="KW-0132">Cell division</keyword>
<feature type="domain" description="FAD-binding PCMH-type" evidence="20">
    <location>
        <begin position="17"/>
        <end position="183"/>
    </location>
</feature>
<reference evidence="21 22" key="1">
    <citation type="submission" date="2024-04" db="EMBL/GenBank/DDBJ databases">
        <title>Flavobacterium sp. DGU11 16S ribosomal RNA gene Genome sequencing and assembly.</title>
        <authorList>
            <person name="Park S."/>
        </authorList>
    </citation>
    <scope>NUCLEOTIDE SEQUENCE [LARGE SCALE GENOMIC DNA]</scope>
    <source>
        <strain evidence="21 22">DGU11</strain>
    </source>
</reference>
<evidence type="ECO:0000256" key="8">
    <source>
        <dbReference type="ARBA" id="ARBA00022618"/>
    </source>
</evidence>
<evidence type="ECO:0000259" key="20">
    <source>
        <dbReference type="PROSITE" id="PS51387"/>
    </source>
</evidence>
<evidence type="ECO:0000256" key="2">
    <source>
        <dbReference type="ARBA" id="ARBA00003921"/>
    </source>
</evidence>
<comment type="subcellular location">
    <subcellularLocation>
        <location evidence="3 19">Cytoplasm</location>
    </subcellularLocation>
</comment>
<feature type="active site" evidence="19">
    <location>
        <position position="282"/>
    </location>
</feature>
<keyword evidence="13 19" id="KW-0573">Peptidoglycan synthesis</keyword>
<gene>
    <name evidence="19 21" type="primary">murB</name>
    <name evidence="21" type="ORF">AAEO56_04015</name>
</gene>
<evidence type="ECO:0000256" key="12">
    <source>
        <dbReference type="ARBA" id="ARBA00022960"/>
    </source>
</evidence>
<evidence type="ECO:0000256" key="9">
    <source>
        <dbReference type="ARBA" id="ARBA00022630"/>
    </source>
</evidence>
<dbReference type="PANTHER" id="PTHR21071:SF4">
    <property type="entry name" value="UDP-N-ACETYLENOLPYRUVOYLGLUCOSAMINE REDUCTASE"/>
    <property type="match status" value="1"/>
</dbReference>
<dbReference type="SUPFAM" id="SSF56176">
    <property type="entry name" value="FAD-binding/transporter-associated domain-like"/>
    <property type="match status" value="1"/>
</dbReference>
<feature type="active site" evidence="19">
    <location>
        <position position="161"/>
    </location>
</feature>
<accession>A0ABU9HTZ5</accession>
<evidence type="ECO:0000256" key="19">
    <source>
        <dbReference type="HAMAP-Rule" id="MF_00037"/>
    </source>
</evidence>
<dbReference type="EMBL" id="JBBYHR010000002">
    <property type="protein sequence ID" value="MEL1243417.1"/>
    <property type="molecule type" value="Genomic_DNA"/>
</dbReference>
<dbReference type="HAMAP" id="MF_00037">
    <property type="entry name" value="MurB"/>
    <property type="match status" value="1"/>
</dbReference>
<dbReference type="Pfam" id="PF02873">
    <property type="entry name" value="MurB_C"/>
    <property type="match status" value="1"/>
</dbReference>
<keyword evidence="11 19" id="KW-0521">NADP</keyword>
<evidence type="ECO:0000256" key="11">
    <source>
        <dbReference type="ARBA" id="ARBA00022857"/>
    </source>
</evidence>
<dbReference type="InterPro" id="IPR016166">
    <property type="entry name" value="FAD-bd_PCMH"/>
</dbReference>
<evidence type="ECO:0000256" key="18">
    <source>
        <dbReference type="ARBA" id="ARBA00048914"/>
    </source>
</evidence>
<protein>
    <recommendedName>
        <fullName evidence="6 19">UDP-N-acetylenolpyruvoylglucosamine reductase</fullName>
        <ecNumber evidence="5 19">1.3.1.98</ecNumber>
    </recommendedName>
    <alternativeName>
        <fullName evidence="17 19">UDP-N-acetylmuramate dehydrogenase</fullName>
    </alternativeName>
</protein>
<keyword evidence="22" id="KW-1185">Reference proteome</keyword>
<dbReference type="Proteomes" id="UP001464555">
    <property type="component" value="Unassembled WGS sequence"/>
</dbReference>
<keyword evidence="9 19" id="KW-0285">Flavoprotein</keyword>
<dbReference type="PANTHER" id="PTHR21071">
    <property type="entry name" value="UDP-N-ACETYLENOLPYRUVOYLGLUCOSAMINE REDUCTASE"/>
    <property type="match status" value="1"/>
</dbReference>
<evidence type="ECO:0000256" key="13">
    <source>
        <dbReference type="ARBA" id="ARBA00022984"/>
    </source>
</evidence>
<evidence type="ECO:0000256" key="14">
    <source>
        <dbReference type="ARBA" id="ARBA00023002"/>
    </source>
</evidence>
<dbReference type="GO" id="GO:0008762">
    <property type="term" value="F:UDP-N-acetylmuramate dehydrogenase activity"/>
    <property type="evidence" value="ECO:0007669"/>
    <property type="project" value="UniProtKB-EC"/>
</dbReference>
<keyword evidence="14 19" id="KW-0560">Oxidoreductase</keyword>
<comment type="function">
    <text evidence="2 19">Cell wall formation.</text>
</comment>
<dbReference type="RefSeq" id="WP_341695737.1">
    <property type="nucleotide sequence ID" value="NZ_JBBYHR010000002.1"/>
</dbReference>
<evidence type="ECO:0000313" key="22">
    <source>
        <dbReference type="Proteomes" id="UP001464555"/>
    </source>
</evidence>
<dbReference type="Gene3D" id="3.30.465.10">
    <property type="match status" value="1"/>
</dbReference>
<evidence type="ECO:0000256" key="7">
    <source>
        <dbReference type="ARBA" id="ARBA00022490"/>
    </source>
</evidence>
<evidence type="ECO:0000313" key="21">
    <source>
        <dbReference type="EMBL" id="MEL1243417.1"/>
    </source>
</evidence>
<evidence type="ECO:0000256" key="15">
    <source>
        <dbReference type="ARBA" id="ARBA00023306"/>
    </source>
</evidence>
<dbReference type="InterPro" id="IPR016169">
    <property type="entry name" value="FAD-bd_PCMH_sub2"/>
</dbReference>
<dbReference type="InterPro" id="IPR011601">
    <property type="entry name" value="MurB_C"/>
</dbReference>
<keyword evidence="12 19" id="KW-0133">Cell shape</keyword>